<evidence type="ECO:0000259" key="2">
    <source>
        <dbReference type="PROSITE" id="PS00028"/>
    </source>
</evidence>
<proteinExistence type="predicted"/>
<name>G0P5V3_CAEBE</name>
<evidence type="ECO:0000256" key="1">
    <source>
        <dbReference type="SAM" id="MobiDB-lite"/>
    </source>
</evidence>
<feature type="domain" description="C2H2-type" evidence="2">
    <location>
        <begin position="550"/>
        <end position="571"/>
    </location>
</feature>
<keyword evidence="4" id="KW-1185">Reference proteome</keyword>
<dbReference type="PANTHER" id="PTHR36945">
    <property type="entry name" value="HIGH INCIDENCE OF MALES (INCREASED X CHROMOSOME LOSS)-RELATED-RELATED"/>
    <property type="match status" value="1"/>
</dbReference>
<reference evidence="4" key="1">
    <citation type="submission" date="2011-07" db="EMBL/GenBank/DDBJ databases">
        <authorList>
            <consortium name="Caenorhabditis brenneri Sequencing and Analysis Consortium"/>
            <person name="Wilson R.K."/>
        </authorList>
    </citation>
    <scope>NUCLEOTIDE SEQUENCE [LARGE SCALE GENOMIC DNA]</scope>
    <source>
        <strain evidence="4">PB2801</strain>
    </source>
</reference>
<dbReference type="AlphaFoldDB" id="G0P5V3"/>
<dbReference type="HOGENOM" id="CLU_007005_0_0_1"/>
<dbReference type="Proteomes" id="UP000008068">
    <property type="component" value="Unassembled WGS sequence"/>
</dbReference>
<evidence type="ECO:0000313" key="4">
    <source>
        <dbReference type="Proteomes" id="UP000008068"/>
    </source>
</evidence>
<accession>G0P5V3</accession>
<dbReference type="GO" id="GO:0000794">
    <property type="term" value="C:condensed nuclear chromosome"/>
    <property type="evidence" value="ECO:0007669"/>
    <property type="project" value="TreeGrafter"/>
</dbReference>
<dbReference type="OMA" id="DKENTRM"/>
<protein>
    <recommendedName>
        <fullName evidence="2">C2H2-type domain-containing protein</fullName>
    </recommendedName>
</protein>
<dbReference type="FunCoup" id="G0P5V3">
    <property type="interactions" value="1816"/>
</dbReference>
<feature type="compositionally biased region" description="Acidic residues" evidence="1">
    <location>
        <begin position="414"/>
        <end position="447"/>
    </location>
</feature>
<dbReference type="InParanoid" id="G0P5V3"/>
<dbReference type="eggNOG" id="ENOG502R659">
    <property type="taxonomic scope" value="Eukaryota"/>
</dbReference>
<feature type="region of interest" description="Disordered" evidence="1">
    <location>
        <begin position="393"/>
        <end position="447"/>
    </location>
</feature>
<organism evidence="4">
    <name type="scientific">Caenorhabditis brenneri</name>
    <name type="common">Nematode worm</name>
    <dbReference type="NCBI Taxonomy" id="135651"/>
    <lineage>
        <taxon>Eukaryota</taxon>
        <taxon>Metazoa</taxon>
        <taxon>Ecdysozoa</taxon>
        <taxon>Nematoda</taxon>
        <taxon>Chromadorea</taxon>
        <taxon>Rhabditida</taxon>
        <taxon>Rhabditina</taxon>
        <taxon>Rhabditomorpha</taxon>
        <taxon>Rhabditoidea</taxon>
        <taxon>Rhabditidae</taxon>
        <taxon>Peloderinae</taxon>
        <taxon>Caenorhabditis</taxon>
    </lineage>
</organism>
<dbReference type="PROSITE" id="PS00028">
    <property type="entry name" value="ZINC_FINGER_C2H2_1"/>
    <property type="match status" value="1"/>
</dbReference>
<evidence type="ECO:0000313" key="3">
    <source>
        <dbReference type="EMBL" id="EGT46072.1"/>
    </source>
</evidence>
<dbReference type="InterPro" id="IPR053360">
    <property type="entry name" value="Zinc_finger_domain"/>
</dbReference>
<gene>
    <name evidence="3" type="ORF">CAEBREN_09923</name>
</gene>
<feature type="compositionally biased region" description="Acidic residues" evidence="1">
    <location>
        <begin position="620"/>
        <end position="631"/>
    </location>
</feature>
<feature type="region of interest" description="Disordered" evidence="1">
    <location>
        <begin position="620"/>
        <end position="641"/>
    </location>
</feature>
<dbReference type="EMBL" id="GL380090">
    <property type="protein sequence ID" value="EGT46072.1"/>
    <property type="molecule type" value="Genomic_DNA"/>
</dbReference>
<dbReference type="InterPro" id="IPR013087">
    <property type="entry name" value="Znf_C2H2_type"/>
</dbReference>
<dbReference type="GO" id="GO:0045132">
    <property type="term" value="P:meiotic chromosome segregation"/>
    <property type="evidence" value="ECO:0007669"/>
    <property type="project" value="TreeGrafter"/>
</dbReference>
<dbReference type="OrthoDB" id="5816341at2759"/>
<dbReference type="PANTHER" id="PTHR36945:SF2">
    <property type="entry name" value="C2H2-TYPE DOMAIN-CONTAINING PROTEIN"/>
    <property type="match status" value="1"/>
</dbReference>
<sequence>MTCDNLNKFIQVNIYGRTLQELGKQGIVLESLLNDIGCSKVWIGEGCMYNSPDSHNTFRSTESNSKEKTLIIEQAPVLSTTYATINCPRFSTPAVENRIDLERKFTLNLPQTISRINSSVVDSWIEEAEQPGDVENVLHEIIEKVVKESEQFSATITKVNFPRYSTPIPSHEHFLNKSAFKVPDAISEIASDGEEEVISVYGEEPSEERTVVAEEGAKEMGPVKSGIENEEGPTVQGNRIKQEVVSASLILPKKRRSRRLSAPQLKSTVKIEELSEPIRKRPALSRCATEIKPTQTALPSSQSADPVLYGNEYLEVTAENEASPMKSYQSHYENNEQLEENAEVGYTFAMDLDYDDLTDRKPIVYFDHAEGTSDQVVRFEEVIEEPVVGYEHPDISMEMDYGDDDRMNYYSASEGDEEGNEEEEGDEEEDEGNEEEDGGEEGDETEVMVVDDETPVLHTPPRMNQIDNTKSILKRTTTQGNDENRAKKTVSFKPRKTKIDTERQKKLNELHKINCHFEDCNKTIHWRKRYGKRRLLDHAFSHCEEKFVECRCCEFLCQTTCQMRYHYRKVHADIKMSGFGIYSIPYDDAVVKLLWESCFGAQKKTVGVFSRRKPKIAQQDETEVIEVEEERETNREGGNNN</sequence>